<evidence type="ECO:0000313" key="2">
    <source>
        <dbReference type="EMBL" id="QCC49015.1"/>
    </source>
</evidence>
<dbReference type="EMBL" id="FNVN01000004">
    <property type="protein sequence ID" value="SEG59466.1"/>
    <property type="molecule type" value="Genomic_DNA"/>
</dbReference>
<keyword evidence="4" id="KW-1185">Reference proteome</keyword>
<accession>A0A1H6BGW3</accession>
<dbReference type="InterPro" id="IPR038071">
    <property type="entry name" value="UROD/MetE-like_sf"/>
</dbReference>
<keyword evidence="3" id="KW-0489">Methyltransferase</keyword>
<dbReference type="Gene3D" id="3.20.20.210">
    <property type="match status" value="1"/>
</dbReference>
<reference evidence="2 5" key="2">
    <citation type="journal article" date="2019" name="Nat. Commun.">
        <title>A new type of DNA phosphorothioation-based antiviral system in archaea.</title>
        <authorList>
            <person name="Xiong L."/>
            <person name="Liu S."/>
            <person name="Chen S."/>
            <person name="Xiao Y."/>
            <person name="Zhu B."/>
            <person name="Gao Y."/>
            <person name="Zhang Y."/>
            <person name="Chen B."/>
            <person name="Luo J."/>
            <person name="Deng Z."/>
            <person name="Chen X."/>
            <person name="Wang L."/>
            <person name="Chen S."/>
        </authorList>
    </citation>
    <scope>NUCLEOTIDE SEQUENCE [LARGE SCALE GENOMIC DNA]</scope>
    <source>
        <strain evidence="2 5">CGMCC 1.10331</strain>
        <plasmid evidence="2 5">unnamed1</plasmid>
    </source>
</reference>
<evidence type="ECO:0000313" key="5">
    <source>
        <dbReference type="Proteomes" id="UP000296733"/>
    </source>
</evidence>
<gene>
    <name evidence="2" type="ORF">DV707_14735</name>
    <name evidence="3" type="ORF">SAMN04488133_2818</name>
</gene>
<sequence>MSRVATTVGLYPLPDWAKDELSELKGHQKEDLISGDEGAAVAETYDRACAEAIERQREADLDRIVGGQLRWDDMLGYPLAVHDAVETGGIVRYYDNNNFYRELVVDGELTFDGTLADELRGVTSRTDGTPVQAVLPGPYSLADLAVDEHYGDDRAFLAGVAEFLAAEGEAFPDVETVFLLEPSLAVNPPTGEETPVETDDVTDALSTVAEAFEAEVVVHTYWGALSADVYTAALDAAVDGLGYDLVNAGEEALATASEHGTPDTVALGVVDGQNTRVESLQEIDDRVSRFEDVASPERTYLTPNTELFYLPVTSADAKLDVLGRAANVSEVEL</sequence>
<dbReference type="OrthoDB" id="33991at2157"/>
<keyword evidence="2" id="KW-0614">Plasmid</keyword>
<dbReference type="Proteomes" id="UP000296733">
    <property type="component" value="Plasmid unnamed1"/>
</dbReference>
<dbReference type="GeneID" id="39859373"/>
<evidence type="ECO:0000259" key="1">
    <source>
        <dbReference type="Pfam" id="PF01717"/>
    </source>
</evidence>
<geneLocation type="plasmid" evidence="2">
    <name>unnamed1</name>
</geneLocation>
<name>A0A1H6BGW3_9EURY</name>
<dbReference type="GO" id="GO:0009086">
    <property type="term" value="P:methionine biosynthetic process"/>
    <property type="evidence" value="ECO:0007669"/>
    <property type="project" value="InterPro"/>
</dbReference>
<dbReference type="SUPFAM" id="SSF51726">
    <property type="entry name" value="UROD/MetE-like"/>
    <property type="match status" value="1"/>
</dbReference>
<dbReference type="GO" id="GO:0032259">
    <property type="term" value="P:methylation"/>
    <property type="evidence" value="ECO:0007669"/>
    <property type="project" value="UniProtKB-KW"/>
</dbReference>
<dbReference type="AlphaFoldDB" id="A0A1H6BGW3"/>
<organism evidence="3 4">
    <name type="scientific">Halobellus limi</name>
    <dbReference type="NCBI Taxonomy" id="699433"/>
    <lineage>
        <taxon>Archaea</taxon>
        <taxon>Methanobacteriati</taxon>
        <taxon>Methanobacteriota</taxon>
        <taxon>Stenosarchaea group</taxon>
        <taxon>Halobacteria</taxon>
        <taxon>Halobacteriales</taxon>
        <taxon>Haloferacaceae</taxon>
        <taxon>Halobellus</taxon>
    </lineage>
</organism>
<dbReference type="Proteomes" id="UP000236740">
    <property type="component" value="Unassembled WGS sequence"/>
</dbReference>
<dbReference type="EMBL" id="CP031312">
    <property type="protein sequence ID" value="QCC49015.1"/>
    <property type="molecule type" value="Genomic_DNA"/>
</dbReference>
<dbReference type="InterPro" id="IPR002629">
    <property type="entry name" value="Met_Synth_C/arc"/>
</dbReference>
<feature type="domain" description="Cobalamin-independent methionine synthase MetE C-terminal/archaeal" evidence="1">
    <location>
        <begin position="6"/>
        <end position="326"/>
    </location>
</feature>
<dbReference type="Pfam" id="PF01717">
    <property type="entry name" value="Meth_synt_2"/>
    <property type="match status" value="1"/>
</dbReference>
<dbReference type="RefSeq" id="WP_103992497.1">
    <property type="nucleotide sequence ID" value="NZ_CP031312.1"/>
</dbReference>
<proteinExistence type="predicted"/>
<keyword evidence="3" id="KW-0808">Transferase</keyword>
<protein>
    <submittedName>
        <fullName evidence="3">5-methyltetrahydropteroyltriglutamate--homocysteine methyltransferase</fullName>
    </submittedName>
</protein>
<evidence type="ECO:0000313" key="4">
    <source>
        <dbReference type="Proteomes" id="UP000236740"/>
    </source>
</evidence>
<dbReference type="GO" id="GO:0008270">
    <property type="term" value="F:zinc ion binding"/>
    <property type="evidence" value="ECO:0007669"/>
    <property type="project" value="InterPro"/>
</dbReference>
<evidence type="ECO:0000313" key="3">
    <source>
        <dbReference type="EMBL" id="SEG59466.1"/>
    </source>
</evidence>
<dbReference type="GO" id="GO:0003871">
    <property type="term" value="F:5-methyltetrahydropteroyltriglutamate-homocysteine S-methyltransferase activity"/>
    <property type="evidence" value="ECO:0007669"/>
    <property type="project" value="InterPro"/>
</dbReference>
<dbReference type="KEGG" id="hlm:DV707_14735"/>
<reference evidence="3 4" key="1">
    <citation type="submission" date="2016-10" db="EMBL/GenBank/DDBJ databases">
        <authorList>
            <person name="de Groot N.N."/>
        </authorList>
    </citation>
    <scope>NUCLEOTIDE SEQUENCE [LARGE SCALE GENOMIC DNA]</scope>
    <source>
        <strain evidence="3 4">CGMCC 1.10331</strain>
    </source>
</reference>